<sequence>MKLSGRRIAVITLGCKVNQVEGAFLRETLEAQGGILVSFRERADLYVLNTCAVTAKAAYEGRKLLRRALEASPELVVVTGCYAQTFPEEILKAGKGPVTVLGHAEKFRLVEILLAETPSTLAGEILVSLVEELKKAASAPIKSFPGHSRAFLRIQDGCSARCAYCIVPLARGPARSLPEEEILKQAKAFVEAGYREIVVTGIHLGAWGRDLSPPQSLTSLLRKLESLGDFRLRLSSLEVTEITDELLSWARESEKFCPHFHVPLQSGSNQVLAAMGRNYSGELYLETLRKIRQSFPEAALGADVLVGFPGETEEDFSRTYKLIAESPLTYLHVFPYSPRPGTRAYGRPLVPSEEVSRRTKLLRELAVRKKRTFFQAQLGRILEVLVEGIDEETRLLKGLSQNYVPVLFEGPEDLKGKIVRVKVVGVKGFQIYGERL</sequence>
<reference evidence="15 16" key="1">
    <citation type="submission" date="2016-04" db="EMBL/GenBank/DDBJ databases">
        <title>Genome analysis of Thermosulfurimonas dismutans, the first thermophilic sulfur-disproportionating bacterium of the phylum Thermodesulfobacteria.</title>
        <authorList>
            <person name="Mardanov A.V."/>
            <person name="Beletsky A.V."/>
            <person name="Kadnikov V.V."/>
            <person name="Slobodkin A.I."/>
            <person name="Ravin N.V."/>
        </authorList>
    </citation>
    <scope>NUCLEOTIDE SEQUENCE [LARGE SCALE GENOMIC DNA]</scope>
    <source>
        <strain evidence="15 16">S95</strain>
    </source>
</reference>
<dbReference type="STRING" id="999894.TDIS_0934"/>
<keyword evidence="5" id="KW-0808">Transferase</keyword>
<keyword evidence="8" id="KW-0408">Iron</keyword>
<dbReference type="AlphaFoldDB" id="A0A179D5X5"/>
<evidence type="ECO:0000256" key="2">
    <source>
        <dbReference type="ARBA" id="ARBA00002399"/>
    </source>
</evidence>
<proteinExistence type="predicted"/>
<dbReference type="InterPro" id="IPR002792">
    <property type="entry name" value="TRAM_dom"/>
</dbReference>
<feature type="domain" description="TRAM" evidence="12">
    <location>
        <begin position="375"/>
        <end position="436"/>
    </location>
</feature>
<comment type="function">
    <text evidence="2">Catalyzes the methylthiolation of N6-threonylcarbamoyladenosine (t(6)A), leading to the formation of 2-methylthio-N6-threonylcarbamoyladenosine (ms(2)t(6)A) at position 37 in tRNAs that read codons beginning with adenine.</text>
</comment>
<dbReference type="InterPro" id="IPR006638">
    <property type="entry name" value="Elp3/MiaA/NifB-like_rSAM"/>
</dbReference>
<keyword evidence="7" id="KW-0479">Metal-binding</keyword>
<dbReference type="GO" id="GO:0035598">
    <property type="term" value="F:tRNA (N(6)-L-threonylcarbamoyladenosine(37)-C(2))-methylthiotransferase activity"/>
    <property type="evidence" value="ECO:0007669"/>
    <property type="project" value="UniProtKB-EC"/>
</dbReference>
<dbReference type="Pfam" id="PF00919">
    <property type="entry name" value="UPF0004"/>
    <property type="match status" value="1"/>
</dbReference>
<dbReference type="PATRIC" id="fig|999894.6.peg.930"/>
<evidence type="ECO:0000313" key="15">
    <source>
        <dbReference type="EMBL" id="OAQ21008.1"/>
    </source>
</evidence>
<evidence type="ECO:0000256" key="6">
    <source>
        <dbReference type="ARBA" id="ARBA00022691"/>
    </source>
</evidence>
<comment type="cofactor">
    <cofactor evidence="1">
        <name>[4Fe-4S] cluster</name>
        <dbReference type="ChEBI" id="CHEBI:49883"/>
    </cofactor>
</comment>
<dbReference type="SUPFAM" id="SSF102114">
    <property type="entry name" value="Radical SAM enzymes"/>
    <property type="match status" value="1"/>
</dbReference>
<keyword evidence="6" id="KW-0949">S-adenosyl-L-methionine</keyword>
<dbReference type="PANTHER" id="PTHR11918:SF45">
    <property type="entry name" value="THREONYLCARBAMOYLADENOSINE TRNA METHYLTHIOTRANSFERASE"/>
    <property type="match status" value="1"/>
</dbReference>
<evidence type="ECO:0000256" key="8">
    <source>
        <dbReference type="ARBA" id="ARBA00023004"/>
    </source>
</evidence>
<dbReference type="Gene3D" id="3.80.30.20">
    <property type="entry name" value="tm_1862 like domain"/>
    <property type="match status" value="1"/>
</dbReference>
<dbReference type="InterPro" id="IPR006467">
    <property type="entry name" value="MiaB-like_bact"/>
</dbReference>
<evidence type="ECO:0000313" key="16">
    <source>
        <dbReference type="Proteomes" id="UP000078390"/>
    </source>
</evidence>
<evidence type="ECO:0000256" key="3">
    <source>
        <dbReference type="ARBA" id="ARBA00013273"/>
    </source>
</evidence>
<evidence type="ECO:0000256" key="1">
    <source>
        <dbReference type="ARBA" id="ARBA00001966"/>
    </source>
</evidence>
<dbReference type="PROSITE" id="PS01278">
    <property type="entry name" value="MTTASE_RADICAL"/>
    <property type="match status" value="1"/>
</dbReference>
<dbReference type="NCBIfam" id="TIGR01579">
    <property type="entry name" value="MiaB-like-C"/>
    <property type="match status" value="1"/>
</dbReference>
<dbReference type="InterPro" id="IPR038135">
    <property type="entry name" value="Methylthiotransferase_N_sf"/>
</dbReference>
<dbReference type="InterPro" id="IPR013848">
    <property type="entry name" value="Methylthiotransferase_N"/>
</dbReference>
<accession>A0A179D5X5</accession>
<dbReference type="SFLD" id="SFLDG01061">
    <property type="entry name" value="methylthiotransferase"/>
    <property type="match status" value="1"/>
</dbReference>
<dbReference type="InterPro" id="IPR020612">
    <property type="entry name" value="Methylthiotransferase_CS"/>
</dbReference>
<keyword evidence="4" id="KW-0004">4Fe-4S</keyword>
<dbReference type="PANTHER" id="PTHR11918">
    <property type="entry name" value="RADICAL SAM PROTEINS"/>
    <property type="match status" value="1"/>
</dbReference>
<dbReference type="SFLD" id="SFLDS00029">
    <property type="entry name" value="Radical_SAM"/>
    <property type="match status" value="1"/>
</dbReference>
<dbReference type="Proteomes" id="UP000078390">
    <property type="component" value="Unassembled WGS sequence"/>
</dbReference>
<dbReference type="CDD" id="cd01335">
    <property type="entry name" value="Radical_SAM"/>
    <property type="match status" value="1"/>
</dbReference>
<organism evidence="15 16">
    <name type="scientific">Thermosulfurimonas dismutans</name>
    <dbReference type="NCBI Taxonomy" id="999894"/>
    <lineage>
        <taxon>Bacteria</taxon>
        <taxon>Pseudomonadati</taxon>
        <taxon>Thermodesulfobacteriota</taxon>
        <taxon>Thermodesulfobacteria</taxon>
        <taxon>Thermodesulfobacteriales</taxon>
        <taxon>Thermodesulfobacteriaceae</taxon>
        <taxon>Thermosulfurimonas</taxon>
    </lineage>
</organism>
<keyword evidence="9" id="KW-0411">Iron-sulfur</keyword>
<keyword evidence="16" id="KW-1185">Reference proteome</keyword>
<evidence type="ECO:0000259" key="14">
    <source>
        <dbReference type="PROSITE" id="PS51918"/>
    </source>
</evidence>
<dbReference type="InterPro" id="IPR023404">
    <property type="entry name" value="rSAM_horseshoe"/>
</dbReference>
<comment type="catalytic activity">
    <reaction evidence="11">
        <text>N(6)-L-threonylcarbamoyladenosine(37) in tRNA + (sulfur carrier)-SH + AH2 + 2 S-adenosyl-L-methionine = 2-methylsulfanyl-N(6)-L-threonylcarbamoyladenosine(37) in tRNA + (sulfur carrier)-H + 5'-deoxyadenosine + L-methionine + A + S-adenosyl-L-homocysteine + 2 H(+)</text>
        <dbReference type="Rhea" id="RHEA:37075"/>
        <dbReference type="Rhea" id="RHEA-COMP:10163"/>
        <dbReference type="Rhea" id="RHEA-COMP:11092"/>
        <dbReference type="Rhea" id="RHEA-COMP:14737"/>
        <dbReference type="Rhea" id="RHEA-COMP:14739"/>
        <dbReference type="ChEBI" id="CHEBI:13193"/>
        <dbReference type="ChEBI" id="CHEBI:15378"/>
        <dbReference type="ChEBI" id="CHEBI:17319"/>
        <dbReference type="ChEBI" id="CHEBI:17499"/>
        <dbReference type="ChEBI" id="CHEBI:29917"/>
        <dbReference type="ChEBI" id="CHEBI:57844"/>
        <dbReference type="ChEBI" id="CHEBI:57856"/>
        <dbReference type="ChEBI" id="CHEBI:59789"/>
        <dbReference type="ChEBI" id="CHEBI:64428"/>
        <dbReference type="ChEBI" id="CHEBI:74418"/>
        <dbReference type="ChEBI" id="CHEBI:74420"/>
        <dbReference type="EC" id="2.8.4.5"/>
    </reaction>
</comment>
<dbReference type="EMBL" id="LWLG01000004">
    <property type="protein sequence ID" value="OAQ21008.1"/>
    <property type="molecule type" value="Genomic_DNA"/>
</dbReference>
<dbReference type="SMART" id="SM00729">
    <property type="entry name" value="Elp3"/>
    <property type="match status" value="1"/>
</dbReference>
<evidence type="ECO:0000256" key="4">
    <source>
        <dbReference type="ARBA" id="ARBA00022485"/>
    </source>
</evidence>
<feature type="domain" description="MTTase N-terminal" evidence="13">
    <location>
        <begin position="6"/>
        <end position="118"/>
    </location>
</feature>
<dbReference type="NCBIfam" id="TIGR00089">
    <property type="entry name" value="MiaB/RimO family radical SAM methylthiotransferase"/>
    <property type="match status" value="1"/>
</dbReference>
<dbReference type="PROSITE" id="PS51918">
    <property type="entry name" value="RADICAL_SAM"/>
    <property type="match status" value="1"/>
</dbReference>
<evidence type="ECO:0000256" key="5">
    <source>
        <dbReference type="ARBA" id="ARBA00022679"/>
    </source>
</evidence>
<evidence type="ECO:0000256" key="9">
    <source>
        <dbReference type="ARBA" id="ARBA00023014"/>
    </source>
</evidence>
<dbReference type="InterPro" id="IPR007197">
    <property type="entry name" value="rSAM"/>
</dbReference>
<evidence type="ECO:0000256" key="10">
    <source>
        <dbReference type="ARBA" id="ARBA00031213"/>
    </source>
</evidence>
<dbReference type="InterPro" id="IPR058240">
    <property type="entry name" value="rSAM_sf"/>
</dbReference>
<comment type="caution">
    <text evidence="15">The sequence shown here is derived from an EMBL/GenBank/DDBJ whole genome shotgun (WGS) entry which is preliminary data.</text>
</comment>
<dbReference type="InterPro" id="IPR005839">
    <property type="entry name" value="Methylthiotransferase"/>
</dbReference>
<evidence type="ECO:0000259" key="12">
    <source>
        <dbReference type="PROSITE" id="PS50926"/>
    </source>
</evidence>
<dbReference type="PROSITE" id="PS51449">
    <property type="entry name" value="MTTASE_N"/>
    <property type="match status" value="1"/>
</dbReference>
<dbReference type="GO" id="GO:0046872">
    <property type="term" value="F:metal ion binding"/>
    <property type="evidence" value="ECO:0007669"/>
    <property type="project" value="UniProtKB-KW"/>
</dbReference>
<evidence type="ECO:0000256" key="7">
    <source>
        <dbReference type="ARBA" id="ARBA00022723"/>
    </source>
</evidence>
<dbReference type="Pfam" id="PF01938">
    <property type="entry name" value="TRAM"/>
    <property type="match status" value="1"/>
</dbReference>
<protein>
    <recommendedName>
        <fullName evidence="3">tRNA (N(6)-L-threonylcarbamoyladenosine(37)-C(2))-methylthiotransferase</fullName>
        <ecNumber evidence="3">2.8.4.5</ecNumber>
    </recommendedName>
    <alternativeName>
        <fullName evidence="10">tRNA-t(6)A37 methylthiotransferase</fullName>
    </alternativeName>
</protein>
<dbReference type="Gene3D" id="3.40.50.12160">
    <property type="entry name" value="Methylthiotransferase, N-terminal domain"/>
    <property type="match status" value="1"/>
</dbReference>
<feature type="domain" description="Radical SAM core" evidence="14">
    <location>
        <begin position="144"/>
        <end position="375"/>
    </location>
</feature>
<dbReference type="EC" id="2.8.4.5" evidence="3"/>
<dbReference type="PROSITE" id="PS50926">
    <property type="entry name" value="TRAM"/>
    <property type="match status" value="1"/>
</dbReference>
<gene>
    <name evidence="15" type="ORF">TDIS_0934</name>
</gene>
<dbReference type="GO" id="GO:0051539">
    <property type="term" value="F:4 iron, 4 sulfur cluster binding"/>
    <property type="evidence" value="ECO:0007669"/>
    <property type="project" value="UniProtKB-KW"/>
</dbReference>
<evidence type="ECO:0000256" key="11">
    <source>
        <dbReference type="ARBA" id="ARBA00051661"/>
    </source>
</evidence>
<dbReference type="SFLD" id="SFLDG01082">
    <property type="entry name" value="B12-binding_domain_containing"/>
    <property type="match status" value="1"/>
</dbReference>
<dbReference type="Pfam" id="PF04055">
    <property type="entry name" value="Radical_SAM"/>
    <property type="match status" value="1"/>
</dbReference>
<name>A0A179D5X5_9BACT</name>
<evidence type="ECO:0000259" key="13">
    <source>
        <dbReference type="PROSITE" id="PS51449"/>
    </source>
</evidence>